<proteinExistence type="predicted"/>
<protein>
    <submittedName>
        <fullName evidence="1">Uncharacterized protein</fullName>
    </submittedName>
</protein>
<name>A0A4U5N245_STECR</name>
<reference evidence="1 2" key="2">
    <citation type="journal article" date="2019" name="G3 (Bethesda)">
        <title>Hybrid Assembly of the Genome of the Entomopathogenic Nematode Steinernema carpocapsae Identifies the X-Chromosome.</title>
        <authorList>
            <person name="Serra L."/>
            <person name="Macchietto M."/>
            <person name="Macias-Munoz A."/>
            <person name="McGill C.J."/>
            <person name="Rodriguez I.M."/>
            <person name="Rodriguez B."/>
            <person name="Murad R."/>
            <person name="Mortazavi A."/>
        </authorList>
    </citation>
    <scope>NUCLEOTIDE SEQUENCE [LARGE SCALE GENOMIC DNA]</scope>
    <source>
        <strain evidence="1 2">ALL</strain>
    </source>
</reference>
<organism evidence="1 2">
    <name type="scientific">Steinernema carpocapsae</name>
    <name type="common">Entomopathogenic nematode</name>
    <dbReference type="NCBI Taxonomy" id="34508"/>
    <lineage>
        <taxon>Eukaryota</taxon>
        <taxon>Metazoa</taxon>
        <taxon>Ecdysozoa</taxon>
        <taxon>Nematoda</taxon>
        <taxon>Chromadorea</taxon>
        <taxon>Rhabditida</taxon>
        <taxon>Tylenchina</taxon>
        <taxon>Panagrolaimomorpha</taxon>
        <taxon>Strongyloidoidea</taxon>
        <taxon>Steinernematidae</taxon>
        <taxon>Steinernema</taxon>
    </lineage>
</organism>
<dbReference type="Proteomes" id="UP000298663">
    <property type="component" value="Unassembled WGS sequence"/>
</dbReference>
<gene>
    <name evidence="1" type="ORF">L596_017581</name>
</gene>
<accession>A0A4U5N245</accession>
<keyword evidence="2" id="KW-1185">Reference proteome</keyword>
<reference evidence="1 2" key="1">
    <citation type="journal article" date="2015" name="Genome Biol.">
        <title>Comparative genomics of Steinernema reveals deeply conserved gene regulatory networks.</title>
        <authorList>
            <person name="Dillman A.R."/>
            <person name="Macchietto M."/>
            <person name="Porter C.F."/>
            <person name="Rogers A."/>
            <person name="Williams B."/>
            <person name="Antoshechkin I."/>
            <person name="Lee M.M."/>
            <person name="Goodwin Z."/>
            <person name="Lu X."/>
            <person name="Lewis E.E."/>
            <person name="Goodrich-Blair H."/>
            <person name="Stock S.P."/>
            <person name="Adams B.J."/>
            <person name="Sternberg P.W."/>
            <person name="Mortazavi A."/>
        </authorList>
    </citation>
    <scope>NUCLEOTIDE SEQUENCE [LARGE SCALE GENOMIC DNA]</scope>
    <source>
        <strain evidence="1 2">ALL</strain>
    </source>
</reference>
<dbReference type="AlphaFoldDB" id="A0A4U5N245"/>
<evidence type="ECO:0000313" key="2">
    <source>
        <dbReference type="Proteomes" id="UP000298663"/>
    </source>
</evidence>
<evidence type="ECO:0000313" key="1">
    <source>
        <dbReference type="EMBL" id="TKR76446.1"/>
    </source>
</evidence>
<sequence>MKGRASQYACKNCSTRTSEFVGTFFENARLTPQQKFSIGVPRGWSSTSIYNVKFCLAPKIHFYRGNSAIGSIFAGMCAPERF</sequence>
<dbReference type="EMBL" id="AZBU02000005">
    <property type="protein sequence ID" value="TKR76446.1"/>
    <property type="molecule type" value="Genomic_DNA"/>
</dbReference>
<comment type="caution">
    <text evidence="1">The sequence shown here is derived from an EMBL/GenBank/DDBJ whole genome shotgun (WGS) entry which is preliminary data.</text>
</comment>